<name>A0A347ULL2_9RHOB</name>
<dbReference type="InterPro" id="IPR011049">
    <property type="entry name" value="Serralysin-like_metalloprot_C"/>
</dbReference>
<dbReference type="KEGG" id="pamo:BAR1_07570"/>
<dbReference type="GO" id="GO:0005576">
    <property type="term" value="C:extracellular region"/>
    <property type="evidence" value="ECO:0007669"/>
    <property type="project" value="UniProtKB-SubCell"/>
</dbReference>
<dbReference type="PRINTS" id="PR00313">
    <property type="entry name" value="CABNDNGRPT"/>
</dbReference>
<comment type="subcellular location">
    <subcellularLocation>
        <location evidence="1">Secreted</location>
    </subcellularLocation>
</comment>
<dbReference type="PROSITE" id="PS00018">
    <property type="entry name" value="EF_HAND_1"/>
    <property type="match status" value="1"/>
</dbReference>
<dbReference type="Gene3D" id="2.150.10.10">
    <property type="entry name" value="Serralysin-like metalloprotease, C-terminal"/>
    <property type="match status" value="2"/>
</dbReference>
<evidence type="ECO:0000256" key="2">
    <source>
        <dbReference type="ARBA" id="ARBA00022525"/>
    </source>
</evidence>
<dbReference type="InterPro" id="IPR001343">
    <property type="entry name" value="Hemolysn_Ca-bd"/>
</dbReference>
<dbReference type="PROSITE" id="PS00330">
    <property type="entry name" value="HEMOLYSIN_CALCIUM"/>
    <property type="match status" value="2"/>
</dbReference>
<dbReference type="SUPFAM" id="SSF51120">
    <property type="entry name" value="beta-Roll"/>
    <property type="match status" value="1"/>
</dbReference>
<keyword evidence="2" id="KW-0964">Secreted</keyword>
<dbReference type="InterPro" id="IPR018511">
    <property type="entry name" value="Hemolysin-typ_Ca-bd_CS"/>
</dbReference>
<proteinExistence type="predicted"/>
<sequence>MSDNELNDLDGQISTFIADELIAYADQKNVIIDSIKIGNEYDLNGLSAAEYGQIASRLSLIIGESLDQYGSSHIGWGEPKLVVESGRIWLQESGSGLFFGDRDHNGLMDAQEIKDAFDTIEAGYVDAVDIHSLTLFLSSYEDYFGQGPYSNANLNTIYSSLNSFWDDTFQDVELHTLAWQYPWQRDIDGPQGPGGVEDHGGSALVNASLGFMQYYEMSLGGVDYAVSWLASGWGGASPTLFHNEPRAGGELFRLMHENISGLRAIEFDQDPTVFQNGDDIEDVVFRAFEQEGKVVLYIGNLETESQTITIDDVLQFLEGVDGFGGFLNLNTTENIHIWGSRLGVDGDPNNYSSMPVIDIYNHIDLFGDSKGFGALEFELGAYEIMQLTFTSRNHDLVEMSGHNGNDTLIGSTWNDELFGMGGNDTIYGGTGNDAIYGDSGNDELRGDAGNDNISGGLGADLVIGGTGNDVISGGAYGDEMFGGDGFDFINGGFGNDRLNGGEGGDKFFHLGIADHGSDWIQDYNSVEGDVLLWGGGNATASDFLVQRAFTDNAGDASVEEIFITHIPTGNLLWALVDGGEQAEINIQIGGEVYNLL</sequence>
<reference evidence="3 4" key="1">
    <citation type="submission" date="2018-09" db="EMBL/GenBank/DDBJ databases">
        <title>Profundibacter amoris BAR1 gen. nov., sp. nov., a new member of the Roseobacter clade isolated at Lokis Castle Vent Field on the Arctic Mid-Oceanic Ridge.</title>
        <authorList>
            <person name="Le Moine Bauer S."/>
            <person name="Sjoeberg A.G."/>
            <person name="L'Haridon S."/>
            <person name="Stokke R."/>
            <person name="Roalkvam I."/>
            <person name="Steen I.H."/>
            <person name="Dahle H."/>
        </authorList>
    </citation>
    <scope>NUCLEOTIDE SEQUENCE [LARGE SCALE GENOMIC DNA]</scope>
    <source>
        <strain evidence="3 4">BAR1</strain>
    </source>
</reference>
<accession>A0A347ULL2</accession>
<dbReference type="EMBL" id="CP032125">
    <property type="protein sequence ID" value="AXX99740.1"/>
    <property type="molecule type" value="Genomic_DNA"/>
</dbReference>
<dbReference type="Pfam" id="PF00353">
    <property type="entry name" value="HemolysinCabind"/>
    <property type="match status" value="3"/>
</dbReference>
<evidence type="ECO:0000313" key="3">
    <source>
        <dbReference type="EMBL" id="AXX99740.1"/>
    </source>
</evidence>
<dbReference type="AlphaFoldDB" id="A0A347ULL2"/>
<organism evidence="3 4">
    <name type="scientific">Profundibacter amoris</name>
    <dbReference type="NCBI Taxonomy" id="2171755"/>
    <lineage>
        <taxon>Bacteria</taxon>
        <taxon>Pseudomonadati</taxon>
        <taxon>Pseudomonadota</taxon>
        <taxon>Alphaproteobacteria</taxon>
        <taxon>Rhodobacterales</taxon>
        <taxon>Paracoccaceae</taxon>
        <taxon>Profundibacter</taxon>
    </lineage>
</organism>
<dbReference type="OrthoDB" id="7798885at2"/>
<dbReference type="PANTHER" id="PTHR38340">
    <property type="entry name" value="S-LAYER PROTEIN"/>
    <property type="match status" value="1"/>
</dbReference>
<gene>
    <name evidence="3" type="ORF">BAR1_07570</name>
</gene>
<dbReference type="Proteomes" id="UP000261704">
    <property type="component" value="Chromosome"/>
</dbReference>
<dbReference type="GO" id="GO:0005509">
    <property type="term" value="F:calcium ion binding"/>
    <property type="evidence" value="ECO:0007669"/>
    <property type="project" value="InterPro"/>
</dbReference>
<protein>
    <submittedName>
        <fullName evidence="3">Calcium-binding protein</fullName>
    </submittedName>
</protein>
<dbReference type="InterPro" id="IPR050557">
    <property type="entry name" value="RTX_toxin/Mannuronan_C5-epim"/>
</dbReference>
<evidence type="ECO:0000313" key="4">
    <source>
        <dbReference type="Proteomes" id="UP000261704"/>
    </source>
</evidence>
<keyword evidence="4" id="KW-1185">Reference proteome</keyword>
<dbReference type="PANTHER" id="PTHR38340:SF1">
    <property type="entry name" value="S-LAYER PROTEIN"/>
    <property type="match status" value="1"/>
</dbReference>
<evidence type="ECO:0000256" key="1">
    <source>
        <dbReference type="ARBA" id="ARBA00004613"/>
    </source>
</evidence>
<dbReference type="InterPro" id="IPR018247">
    <property type="entry name" value="EF_Hand_1_Ca_BS"/>
</dbReference>